<dbReference type="RefSeq" id="WP_112881171.1">
    <property type="nucleotide sequence ID" value="NZ_QLUW01000001.1"/>
</dbReference>
<keyword evidence="2" id="KW-1185">Reference proteome</keyword>
<accession>A0A328UDB3</accession>
<dbReference type="EMBL" id="QLUW01000001">
    <property type="protein sequence ID" value="RAP78046.1"/>
    <property type="molecule type" value="Genomic_DNA"/>
</dbReference>
<dbReference type="Proteomes" id="UP000249260">
    <property type="component" value="Unassembled WGS sequence"/>
</dbReference>
<dbReference type="OrthoDB" id="2233009at2"/>
<proteinExistence type="predicted"/>
<evidence type="ECO:0000313" key="1">
    <source>
        <dbReference type="EMBL" id="RAP78046.1"/>
    </source>
</evidence>
<dbReference type="InterPro" id="IPR016181">
    <property type="entry name" value="Acyl_CoA_acyltransferase"/>
</dbReference>
<comment type="caution">
    <text evidence="1">The sequence shown here is derived from an EMBL/GenBank/DDBJ whole genome shotgun (WGS) entry which is preliminary data.</text>
</comment>
<sequence length="164" mass="19214">MTEDCIHTQLKLLTSEDCFVHRIVPASQGDTVILYSPRGGLDIHARIVFESGMATKRHVNDLHMYISPLEGGQAWRLQYIRILGDKINRGYGTIMMEQLLERAIQERIRFIDGRMQQAEHREHCARLRHFYTKFGFSIDEQYNLLWVNTMLQENRHEISKKGLA</sequence>
<protein>
    <submittedName>
        <fullName evidence="1">Uncharacterized protein</fullName>
    </submittedName>
</protein>
<dbReference type="AlphaFoldDB" id="A0A328UDB3"/>
<evidence type="ECO:0000313" key="2">
    <source>
        <dbReference type="Proteomes" id="UP000249260"/>
    </source>
</evidence>
<organism evidence="1 2">
    <name type="scientific">Paenibacillus montanisoli</name>
    <dbReference type="NCBI Taxonomy" id="2081970"/>
    <lineage>
        <taxon>Bacteria</taxon>
        <taxon>Bacillati</taxon>
        <taxon>Bacillota</taxon>
        <taxon>Bacilli</taxon>
        <taxon>Bacillales</taxon>
        <taxon>Paenibacillaceae</taxon>
        <taxon>Paenibacillus</taxon>
    </lineage>
</organism>
<reference evidence="1 2" key="1">
    <citation type="submission" date="2018-06" db="EMBL/GenBank/DDBJ databases">
        <title>Paenibacillus montanisoli sp. nov., isolated from mountain area soil.</title>
        <authorList>
            <person name="Wu M."/>
        </authorList>
    </citation>
    <scope>NUCLEOTIDE SEQUENCE [LARGE SCALE GENOMIC DNA]</scope>
    <source>
        <strain evidence="1 2">RA17</strain>
    </source>
</reference>
<dbReference type="SUPFAM" id="SSF55729">
    <property type="entry name" value="Acyl-CoA N-acyltransferases (Nat)"/>
    <property type="match status" value="1"/>
</dbReference>
<name>A0A328UDB3_9BACL</name>
<dbReference type="Gene3D" id="3.40.630.30">
    <property type="match status" value="1"/>
</dbReference>
<gene>
    <name evidence="1" type="ORF">DL346_06275</name>
</gene>